<evidence type="ECO:0000313" key="2">
    <source>
        <dbReference type="EMBL" id="MFB9992902.1"/>
    </source>
</evidence>
<dbReference type="InterPro" id="IPR036866">
    <property type="entry name" value="RibonucZ/Hydroxyglut_hydro"/>
</dbReference>
<evidence type="ECO:0000313" key="3">
    <source>
        <dbReference type="Proteomes" id="UP001589733"/>
    </source>
</evidence>
<dbReference type="SMART" id="SM00849">
    <property type="entry name" value="Lactamase_B"/>
    <property type="match status" value="1"/>
</dbReference>
<sequence>MNLITHGAYLTQLSQFRFINQYLVQEDDGLTLIDTGALGQAPAILRAAASLGAPLRRILITHAHNDHVGSLDALHAALPDAEVLISARDARLMAGDLTTDEGELQKPLRAGRAKTTPTRLLTPGDRVGSLQSVGAAGHSPGQLAFLDTRDGTLIAGDAYQTFSQVSTSAELRWRSPLPALATWDRATALVSARALAALHPTRLAVGHGPVVLHPQGAMDAAVIRAERQLSKKSQL</sequence>
<dbReference type="InterPro" id="IPR001279">
    <property type="entry name" value="Metallo-B-lactamas"/>
</dbReference>
<keyword evidence="3" id="KW-1185">Reference proteome</keyword>
<dbReference type="CDD" id="cd07721">
    <property type="entry name" value="yflN-like_MBL-fold"/>
    <property type="match status" value="1"/>
</dbReference>
<accession>A0ABV6B0W6</accession>
<protein>
    <submittedName>
        <fullName evidence="2">MBL fold metallo-hydrolase</fullName>
    </submittedName>
</protein>
<dbReference type="PANTHER" id="PTHR42951">
    <property type="entry name" value="METALLO-BETA-LACTAMASE DOMAIN-CONTAINING"/>
    <property type="match status" value="1"/>
</dbReference>
<dbReference type="Proteomes" id="UP001589733">
    <property type="component" value="Unassembled WGS sequence"/>
</dbReference>
<dbReference type="RefSeq" id="WP_380010680.1">
    <property type="nucleotide sequence ID" value="NZ_JBHLYR010000044.1"/>
</dbReference>
<dbReference type="PANTHER" id="PTHR42951:SF9">
    <property type="entry name" value="METAL-DEPENDENT HYDROLASE"/>
    <property type="match status" value="1"/>
</dbReference>
<dbReference type="Pfam" id="PF00753">
    <property type="entry name" value="Lactamase_B"/>
    <property type="match status" value="1"/>
</dbReference>
<name>A0ABV6B0W6_9DEIO</name>
<feature type="domain" description="Metallo-beta-lactamase" evidence="1">
    <location>
        <begin position="18"/>
        <end position="207"/>
    </location>
</feature>
<dbReference type="InterPro" id="IPR050855">
    <property type="entry name" value="NDM-1-like"/>
</dbReference>
<organism evidence="2 3">
    <name type="scientific">Deinococcus oregonensis</name>
    <dbReference type="NCBI Taxonomy" id="1805970"/>
    <lineage>
        <taxon>Bacteria</taxon>
        <taxon>Thermotogati</taxon>
        <taxon>Deinococcota</taxon>
        <taxon>Deinococci</taxon>
        <taxon>Deinococcales</taxon>
        <taxon>Deinococcaceae</taxon>
        <taxon>Deinococcus</taxon>
    </lineage>
</organism>
<proteinExistence type="predicted"/>
<comment type="caution">
    <text evidence="2">The sequence shown here is derived from an EMBL/GenBank/DDBJ whole genome shotgun (WGS) entry which is preliminary data.</text>
</comment>
<reference evidence="2 3" key="1">
    <citation type="submission" date="2024-09" db="EMBL/GenBank/DDBJ databases">
        <authorList>
            <person name="Sun Q."/>
            <person name="Mori K."/>
        </authorList>
    </citation>
    <scope>NUCLEOTIDE SEQUENCE [LARGE SCALE GENOMIC DNA]</scope>
    <source>
        <strain evidence="2 3">JCM 13503</strain>
    </source>
</reference>
<gene>
    <name evidence="2" type="ORF">ACFFLM_13085</name>
</gene>
<dbReference type="EMBL" id="JBHLYR010000044">
    <property type="protein sequence ID" value="MFB9992902.1"/>
    <property type="molecule type" value="Genomic_DNA"/>
</dbReference>
<dbReference type="Gene3D" id="3.60.15.10">
    <property type="entry name" value="Ribonuclease Z/Hydroxyacylglutathione hydrolase-like"/>
    <property type="match status" value="1"/>
</dbReference>
<evidence type="ECO:0000259" key="1">
    <source>
        <dbReference type="SMART" id="SM00849"/>
    </source>
</evidence>
<dbReference type="SUPFAM" id="SSF56281">
    <property type="entry name" value="Metallo-hydrolase/oxidoreductase"/>
    <property type="match status" value="1"/>
</dbReference>